<keyword evidence="1" id="KW-0732">Signal</keyword>
<proteinExistence type="predicted"/>
<evidence type="ECO:0000259" key="2">
    <source>
        <dbReference type="Pfam" id="PF01345"/>
    </source>
</evidence>
<dbReference type="AlphaFoldDB" id="A0A2I9DYL1"/>
<dbReference type="InterPro" id="IPR047589">
    <property type="entry name" value="DUF11_rpt"/>
</dbReference>
<dbReference type="Gene3D" id="2.60.40.10">
    <property type="entry name" value="Immunoglobulins"/>
    <property type="match status" value="1"/>
</dbReference>
<dbReference type="Pfam" id="PF25564">
    <property type="entry name" value="DUF7933"/>
    <property type="match status" value="2"/>
</dbReference>
<dbReference type="InterPro" id="IPR051172">
    <property type="entry name" value="Chlamydia_OmcB"/>
</dbReference>
<dbReference type="Proteomes" id="UP000236569">
    <property type="component" value="Unassembled WGS sequence"/>
</dbReference>
<evidence type="ECO:0000313" key="4">
    <source>
        <dbReference type="EMBL" id="GBF05985.1"/>
    </source>
</evidence>
<name>A0A2I9DYL1_9DEIO</name>
<dbReference type="InterPro" id="IPR057693">
    <property type="entry name" value="DUF7933"/>
</dbReference>
<evidence type="ECO:0000256" key="1">
    <source>
        <dbReference type="SAM" id="SignalP"/>
    </source>
</evidence>
<dbReference type="PANTHER" id="PTHR34819:SF3">
    <property type="entry name" value="CELL SURFACE PROTEIN"/>
    <property type="match status" value="1"/>
</dbReference>
<dbReference type="OrthoDB" id="51303at2"/>
<dbReference type="InterPro" id="IPR013783">
    <property type="entry name" value="Ig-like_fold"/>
</dbReference>
<feature type="chain" id="PRO_5014420106" evidence="1">
    <location>
        <begin position="36"/>
        <end position="975"/>
    </location>
</feature>
<dbReference type="RefSeq" id="WP_103129377.1">
    <property type="nucleotide sequence ID" value="NZ_BFAG01000006.1"/>
</dbReference>
<dbReference type="Pfam" id="PF01345">
    <property type="entry name" value="DUF11"/>
    <property type="match status" value="2"/>
</dbReference>
<comment type="caution">
    <text evidence="4">The sequence shown here is derived from an EMBL/GenBank/DDBJ whole genome shotgun (WGS) entry which is preliminary data.</text>
</comment>
<feature type="domain" description="DUF11" evidence="2">
    <location>
        <begin position="732"/>
        <end position="851"/>
    </location>
</feature>
<protein>
    <submittedName>
        <fullName evidence="4">DUF11 domain-containing protein</fullName>
    </submittedName>
</protein>
<feature type="signal peptide" evidence="1">
    <location>
        <begin position="1"/>
        <end position="35"/>
    </location>
</feature>
<dbReference type="InterPro" id="IPR001434">
    <property type="entry name" value="OmcB-like_DUF11"/>
</dbReference>
<accession>A0A2I9DYL1</accession>
<feature type="domain" description="DUF7933" evidence="3">
    <location>
        <begin position="468"/>
        <end position="585"/>
    </location>
</feature>
<dbReference type="EMBL" id="BFAG01000006">
    <property type="protein sequence ID" value="GBF05985.1"/>
    <property type="molecule type" value="Genomic_DNA"/>
</dbReference>
<gene>
    <name evidence="4" type="ORF">DAERI_060245</name>
</gene>
<evidence type="ECO:0000313" key="5">
    <source>
        <dbReference type="Proteomes" id="UP000236569"/>
    </source>
</evidence>
<feature type="domain" description="DUF11" evidence="2">
    <location>
        <begin position="326"/>
        <end position="432"/>
    </location>
</feature>
<evidence type="ECO:0000259" key="3">
    <source>
        <dbReference type="Pfam" id="PF25564"/>
    </source>
</evidence>
<dbReference type="SUPFAM" id="SSF63829">
    <property type="entry name" value="Calcium-dependent phosphotriesterase"/>
    <property type="match status" value="1"/>
</dbReference>
<sequence>MSRISYQRVKNGLLRGGTAALALVGLGALQTAAAAALDCNTIYASVGTNAARAGVGSYLATLSTGGVLGNAVQLPASVDQTSTTNGGVSGRSVTAGFGVDPVNKRIYYVDGYGGTGYNTAKYARLYSYDGTTFTRLTVDASGAPVFSNPTTEHQAGVDEAGTLWATDWAAPSDVYQYSGGTVTRYLNAIAAPTAAGDATEWNSLQDGDMAFDGVFDGVGQGRMWFVSSTTTNIVIYMVTRTSATAFQAKKVASFAPTAGVISAAANWVTGAAFGPDGLLYISTSGSDLYKYNTVAGTLAVAKDGVAAVSGQSAITDLGSCSYPKPDLAVTKTHSGSFQVWQAGSYTLTVTNNGQFSTSLPILLKDALPSGMTFAGATSSDGSVTGPAAGTSGTVSLTFTPTTPIKPGESRTVTLTVNVAANATTSTNYVSVGGGGDSYSGGAAPTPGSTCTSHCASDPTTVLPPVPATISQAFSPASVALGGTSTLTFTVTNPNAGGALTALNFTDTLTGMSVASTTLGGTCASVTSNPALTVGATTLNLTIPSLAASANCTITVQVKGTQIGVNPNATSGVTSAQTPTPGATSNTANLTVTPLAPTVGKSFAPASVLQGTATQLTITVTNPNAAAATSFTLTDDIAGTTGVTGLTITAVSSDTCKGSGTVTTASGKYVLTGGTLPAAGCSIVLTVQVPSSAAVGSKTNTIVGSTVAGSINNQSWPTPANATASLTVVAAADLTVTKTGPAYAKPGTDVTYTITVKNNSTANSANNVTVTDTLPATMTFKTSSPAATASGQTLNWGAVPLAANGTLTYTVTVTLPDAATLEANPAARTLTNNVSASSANDPDTTNNAASATTNMVYSKLTKTVRNVTRNAAVGTGGSGSPGEVLEYCIAFGNYGGITLANYTVSDGVPPNTTYVTGSAGVTPAVTFPGITPSFNGAATTWNDGTTTRAVNGVVTANVGSLTSGTQGQMCFGATIR</sequence>
<dbReference type="NCBIfam" id="TIGR01451">
    <property type="entry name" value="B_ant_repeat"/>
    <property type="match status" value="3"/>
</dbReference>
<reference evidence="5" key="1">
    <citation type="submission" date="2018-01" db="EMBL/GenBank/DDBJ databases">
        <title>Draft Genome Sequence of the Radioresistant Bacterium Deinococcus aerius TR0125, Isolated from the Higher Atmosphere above Japan.</title>
        <authorList>
            <person name="Satoh K."/>
            <person name="Arai H."/>
            <person name="Sanzen T."/>
            <person name="Kawaguchi Y."/>
            <person name="Hayashi H."/>
            <person name="Yokobori S."/>
            <person name="Yamagishi A."/>
            <person name="Oono Y."/>
            <person name="Narumi I."/>
        </authorList>
    </citation>
    <scope>NUCLEOTIDE SEQUENCE [LARGE SCALE GENOMIC DNA]</scope>
    <source>
        <strain evidence="5">TR0125</strain>
    </source>
</reference>
<dbReference type="PANTHER" id="PTHR34819">
    <property type="entry name" value="LARGE CYSTEINE-RICH PERIPLASMIC PROTEIN OMCB"/>
    <property type="match status" value="1"/>
</dbReference>
<organism evidence="4 5">
    <name type="scientific">Deinococcus aerius</name>
    <dbReference type="NCBI Taxonomy" id="200253"/>
    <lineage>
        <taxon>Bacteria</taxon>
        <taxon>Thermotogati</taxon>
        <taxon>Deinococcota</taxon>
        <taxon>Deinococci</taxon>
        <taxon>Deinococcales</taxon>
        <taxon>Deinococcaceae</taxon>
        <taxon>Deinococcus</taxon>
    </lineage>
</organism>
<feature type="domain" description="DUF7933" evidence="3">
    <location>
        <begin position="596"/>
        <end position="727"/>
    </location>
</feature>
<keyword evidence="5" id="KW-1185">Reference proteome</keyword>